<reference evidence="3" key="3">
    <citation type="submission" date="2025-09" db="UniProtKB">
        <authorList>
            <consortium name="Ensembl"/>
        </authorList>
    </citation>
    <scope>IDENTIFICATION</scope>
    <source>
        <strain evidence="3">Isolate ISIS603380</strain>
    </source>
</reference>
<dbReference type="GeneTree" id="ENSGT00940000162605"/>
<dbReference type="AlphaFoldDB" id="G3TN29"/>
<protein>
    <submittedName>
        <fullName evidence="3">Interleukin 17 receptor E like</fullName>
    </submittedName>
</protein>
<dbReference type="OMA" id="CSQGLQC"/>
<dbReference type="PANTHER" id="PTHR15583">
    <property type="entry name" value="INTERLEUKIN-17 RECEPTOR"/>
    <property type="match status" value="1"/>
</dbReference>
<keyword evidence="1" id="KW-0732">Signal</keyword>
<feature type="domain" description="Interleukin-17 receptor C/E N-terminal" evidence="2">
    <location>
        <begin position="50"/>
        <end position="289"/>
    </location>
</feature>
<dbReference type="PANTHER" id="PTHR15583:SF10">
    <property type="entry name" value="INTERLEUKIN-17 RECEPTOR E-LIKE-RELATED"/>
    <property type="match status" value="1"/>
</dbReference>
<evidence type="ECO:0000256" key="1">
    <source>
        <dbReference type="ARBA" id="ARBA00022729"/>
    </source>
</evidence>
<dbReference type="InParanoid" id="G3TN29"/>
<reference evidence="3 4" key="1">
    <citation type="submission" date="2009-06" db="EMBL/GenBank/DDBJ databases">
        <title>The Genome Sequence of Loxodonta africana (African elephant).</title>
        <authorList>
            <person name="Di Palma F."/>
            <person name="Heiman D."/>
            <person name="Young S."/>
            <person name="Johnson J."/>
            <person name="Lander E.S."/>
            <person name="Lindblad-Toh K."/>
        </authorList>
    </citation>
    <scope>NUCLEOTIDE SEQUENCE [LARGE SCALE GENOMIC DNA]</scope>
    <source>
        <strain evidence="3 4">Isolate ISIS603380</strain>
    </source>
</reference>
<accession>G3TN29</accession>
<organism evidence="3 4">
    <name type="scientific">Loxodonta africana</name>
    <name type="common">African elephant</name>
    <dbReference type="NCBI Taxonomy" id="9785"/>
    <lineage>
        <taxon>Eukaryota</taxon>
        <taxon>Metazoa</taxon>
        <taxon>Chordata</taxon>
        <taxon>Craniata</taxon>
        <taxon>Vertebrata</taxon>
        <taxon>Euteleostomi</taxon>
        <taxon>Mammalia</taxon>
        <taxon>Eutheria</taxon>
        <taxon>Afrotheria</taxon>
        <taxon>Proboscidea</taxon>
        <taxon>Elephantidae</taxon>
        <taxon>Loxodonta</taxon>
    </lineage>
</organism>
<dbReference type="Ensembl" id="ENSLAFT00000021933.2">
    <property type="protein sequence ID" value="ENSLAFP00000016592.2"/>
    <property type="gene ID" value="ENSLAFG00000021339.2"/>
</dbReference>
<dbReference type="Pfam" id="PF15037">
    <property type="entry name" value="IL17_R_N"/>
    <property type="match status" value="1"/>
</dbReference>
<name>G3TN29_LOXAF</name>
<evidence type="ECO:0000313" key="3">
    <source>
        <dbReference type="Ensembl" id="ENSLAFP00000016592.2"/>
    </source>
</evidence>
<proteinExistence type="predicted"/>
<dbReference type="InterPro" id="IPR027841">
    <property type="entry name" value="IL-17_rcpt_C/E_N"/>
</dbReference>
<evidence type="ECO:0000259" key="2">
    <source>
        <dbReference type="Pfam" id="PF15037"/>
    </source>
</evidence>
<dbReference type="GO" id="GO:0030368">
    <property type="term" value="F:interleukin-17 receptor activity"/>
    <property type="evidence" value="ECO:0007669"/>
    <property type="project" value="InterPro"/>
</dbReference>
<sequence length="332" mass="36955">MPQSVLESLELSTGMKCAPREGCSLHLRMHASLILQEGLRGLEVCTMSLDTQAVQCQGVQVLRASRRLHVGQQLQVLFDCLEVSVAQHLYVTLRTIPHFCGLQLDQQYHVEAEKLTYKVNRSHKAILVQVPDAVGSPDYYVRLCLRWLTCEDTGPTVRVTSNGVSQTVSLPYSQELPCLCLEGWPSTPDAVRIQTCPFEDDTEALWDAVHYHPGSQALSWEPICPVSGRVSLCWREGPGAPCHELERSSQPAHGKVRYPLVDTQPQLCLKFSTHRGFWVRCPFAQRRFPAPPASRCACVTSGSPSSPPATGCWRLRPSLQPYRVSWPSLGPS</sequence>
<keyword evidence="4" id="KW-1185">Reference proteome</keyword>
<dbReference type="eggNOG" id="ENOG502QTUV">
    <property type="taxonomic scope" value="Eukaryota"/>
</dbReference>
<dbReference type="HOGENOM" id="CLU_039632_0_0_1"/>
<reference evidence="3" key="2">
    <citation type="submission" date="2025-08" db="UniProtKB">
        <authorList>
            <consortium name="Ensembl"/>
        </authorList>
    </citation>
    <scope>IDENTIFICATION</scope>
    <source>
        <strain evidence="3">Isolate ISIS603380</strain>
    </source>
</reference>
<dbReference type="InterPro" id="IPR039465">
    <property type="entry name" value="IL-17_rcpt-like"/>
</dbReference>
<evidence type="ECO:0000313" key="4">
    <source>
        <dbReference type="Proteomes" id="UP000007646"/>
    </source>
</evidence>
<dbReference type="Proteomes" id="UP000007646">
    <property type="component" value="Unassembled WGS sequence"/>
</dbReference>